<dbReference type="PANTHER" id="PTHR16897">
    <property type="entry name" value="OS10G0105400 PROTEIN"/>
    <property type="match status" value="1"/>
</dbReference>
<accession>A0A8S3PXJ6</accession>
<dbReference type="InterPro" id="IPR003961">
    <property type="entry name" value="FN3_dom"/>
</dbReference>
<dbReference type="OrthoDB" id="6078676at2759"/>
<feature type="region of interest" description="Disordered" evidence="1">
    <location>
        <begin position="1786"/>
        <end position="1902"/>
    </location>
</feature>
<dbReference type="PROSITE" id="PS00022">
    <property type="entry name" value="EGF_1"/>
    <property type="match status" value="1"/>
</dbReference>
<evidence type="ECO:0000259" key="2">
    <source>
        <dbReference type="PROSITE" id="PS50853"/>
    </source>
</evidence>
<feature type="compositionally biased region" description="Basic and acidic residues" evidence="1">
    <location>
        <begin position="1864"/>
        <end position="1887"/>
    </location>
</feature>
<protein>
    <recommendedName>
        <fullName evidence="2">Fibronectin type-III domain-containing protein</fullName>
    </recommendedName>
</protein>
<dbReference type="SUPFAM" id="SSF49265">
    <property type="entry name" value="Fibronectin type III"/>
    <property type="match status" value="1"/>
</dbReference>
<keyword evidence="4" id="KW-1185">Reference proteome</keyword>
<reference evidence="3" key="1">
    <citation type="submission" date="2021-03" db="EMBL/GenBank/DDBJ databases">
        <authorList>
            <person name="Bekaert M."/>
        </authorList>
    </citation>
    <scope>NUCLEOTIDE SEQUENCE</scope>
</reference>
<dbReference type="InterPro" id="IPR036116">
    <property type="entry name" value="FN3_sf"/>
</dbReference>
<dbReference type="InterPro" id="IPR000742">
    <property type="entry name" value="EGF"/>
</dbReference>
<feature type="domain" description="Fibronectin type-III" evidence="2">
    <location>
        <begin position="146"/>
        <end position="252"/>
    </location>
</feature>
<feature type="compositionally biased region" description="Acidic residues" evidence="1">
    <location>
        <begin position="1853"/>
        <end position="1862"/>
    </location>
</feature>
<feature type="compositionally biased region" description="Polar residues" evidence="1">
    <location>
        <begin position="1665"/>
        <end position="1674"/>
    </location>
</feature>
<feature type="region of interest" description="Disordered" evidence="1">
    <location>
        <begin position="1665"/>
        <end position="1684"/>
    </location>
</feature>
<dbReference type="CDD" id="cd00063">
    <property type="entry name" value="FN3"/>
    <property type="match status" value="1"/>
</dbReference>
<dbReference type="Proteomes" id="UP000683360">
    <property type="component" value="Unassembled WGS sequence"/>
</dbReference>
<dbReference type="PROSITE" id="PS50853">
    <property type="entry name" value="FN3"/>
    <property type="match status" value="1"/>
</dbReference>
<proteinExistence type="predicted"/>
<sequence length="1902" mass="213819">MVEVSSNGFYVGFDGGVTAGTINMESILSVGTYVDVQFSGFESKIEILMYYVAMSNNTDAMGTSCTHYVDGGDTTNEEKMKMFTEYNLTNIKTDTYIKMENLNLTAGQKYYVFVMGVDRSGECNMTYHEFTTDNSPPLSGRMKTGPYFDMPISYTSDSSSLYVYWENYTDPESDIKSYQVSLWRNSSCNVGSTQNVEVDWISLDSNFTDYTFVDLDLQNDMPYKVKLRVTNKAGHFIEDQSNSVFYDGSQPTAGRVVAGLDYRNDQVWFSSSLHVSGIFLHMASPTVVTCPSNPVSLVSGTNWKRVVQTGMEDPSGEKWNLEYRDQNVGNHITEDEIWIKLARDVKKEQLFTGGYYRPADFNGGGEYQISIQAASGEGHAVTEVMLWEGPVDGIATYNHYRESDWTQEVCSCCFITPIPENCTACNCTKYLSDKFGNDNVTAPPTMSTTTMVMTTTQPYEIVQTVKTDEEDVVYNITNTVNTTVTNQEPVDTSTPPARPSCGIQIVAGTSPYLVSWCRLYNDSLTPLYTDDDLDFDPSAGFHDYKMVVDYEKYDQIEKTWCLKVYVDGSMFSKICGIPEFSSDTKLLLHVFNKNNYVPPITDLFDVFSTRASFRNVIMPPSSDAMCRYGGVIPIDRYEAGIGTDQLMTDVVSYQEVLDPCIPCYSPCAPYTCQTTCNPTEQKLLNFTLTGLSLPAKREENTTGQLVNTSISYFLTVKAVLSSGKSAEASSSVFYIDDTLPWFDLDQMTPMYIDIKQGELTPVSFQSSNSTIKAFWRCIDEESQIVENWWAIGTSVGGEDLQPWASVGEDQIASNNSFEGVLQNNKTYYVSVRCKNGAGLEATHTDVTGVRVLLEPPSANGVIVTIPDSSDFDGIDIYPNGSRTTTFDSSMGMTFTVGTDQSIYRYDWCLGSDELRDDIFPCTWIGHNASGTIKIQNGWLTINTADVRRLSEFNPVQDSSLSETERLSDDNNVFKMEPGRTIFMMLQVCNEAVLCTPLQIASVLVMNDKSIVCNPSSSSPTCDSDDGHDIEIKIDPAIHIIFVGQSLLLQPMDNTTLTENYLSSASDSFLPYIVNPYNTTDKLERLLHGRWIQSQFLFGLASIGHVPYQGPITLEYDNTEHDKDNGRKIIITHWNPRNQQWEITSRSCLGVDGVTDLEVNGTHVDHLGAIKIKVCNTWSSSDRQISDYFMYETLFSKTLVLIDLVNTPPELDGPTNITFSEDEGTLQYPLKAIDEEGDQVLFYLNSSETYDMGTPTLTVEGLLLYTPCEDCTGLEIIPVILLENQTGTDISPLSTTVYLWINVTDLFDPPVIFLTQYGESLLGADPTEPIIVYLEEKTEVNEDNWSPVWIAVLGAYDVEIEDNLILITQNSSFGILNMTEESNTAPNITTCPPIETERYKLIYCETQTIFPCGNLGLNKEPEKAAWLYMELFYDQFYNESGIDEIKIYIQDENNMTSDVITVQFVILMSPCYSHGDCQPKTGSPYPCQDVQRATNFTQYYYCLCEPGWEGEFCEINIDDECATNPCDSPYVYGKSRKVAISSGVLKYILCHEEPHKFDYEGEEDTRSISTVTSIMSQEFINLKYDQNLSDYEDSERDFEGMFSPPPPYRPMNDMERMNFVKDIRVELDTDPFSNRMEWEQCFPPKSEWVTYQRHQRSDFNPLITTHTENSKFTTPTPVPDEESIPQKEGGEYVLLERHKKSSFNALMAKSIEDIAEGRTTPPTQMSLMKNDKSPLQNGDVVVPTVKIAPAPETIVEVLPQTDGPRFNLPKILKLPEPTPIHMTWRAQTEVHEDRPSTSGLSSSSGGHEDSDAMPSSSGEHFDKIPPRPMSRNVARWAPSAVTHKSQTSKPAQEDSTDDDEFGFDLETRSERPKSRYRIREAKPDENKYKGSYSNYPDSHAPML</sequence>
<organism evidence="3 4">
    <name type="scientific">Mytilus edulis</name>
    <name type="common">Blue mussel</name>
    <dbReference type="NCBI Taxonomy" id="6550"/>
    <lineage>
        <taxon>Eukaryota</taxon>
        <taxon>Metazoa</taxon>
        <taxon>Spiralia</taxon>
        <taxon>Lophotrochozoa</taxon>
        <taxon>Mollusca</taxon>
        <taxon>Bivalvia</taxon>
        <taxon>Autobranchia</taxon>
        <taxon>Pteriomorphia</taxon>
        <taxon>Mytilida</taxon>
        <taxon>Mytiloidea</taxon>
        <taxon>Mytilidae</taxon>
        <taxon>Mytilinae</taxon>
        <taxon>Mytilus</taxon>
    </lineage>
</organism>
<comment type="caution">
    <text evidence="3">The sequence shown here is derived from an EMBL/GenBank/DDBJ whole genome shotgun (WGS) entry which is preliminary data.</text>
</comment>
<dbReference type="PANTHER" id="PTHR16897:SF2">
    <property type="entry name" value="OS03G0226600 PROTEIN"/>
    <property type="match status" value="1"/>
</dbReference>
<evidence type="ECO:0000256" key="1">
    <source>
        <dbReference type="SAM" id="MobiDB-lite"/>
    </source>
</evidence>
<dbReference type="InterPro" id="IPR013783">
    <property type="entry name" value="Ig-like_fold"/>
</dbReference>
<dbReference type="Gene3D" id="2.10.25.10">
    <property type="entry name" value="Laminin"/>
    <property type="match status" value="1"/>
</dbReference>
<gene>
    <name evidence="3" type="ORF">MEDL_4133</name>
</gene>
<dbReference type="PROSITE" id="PS01186">
    <property type="entry name" value="EGF_2"/>
    <property type="match status" value="1"/>
</dbReference>
<dbReference type="EMBL" id="CAJPWZ010000273">
    <property type="protein sequence ID" value="CAG2188715.1"/>
    <property type="molecule type" value="Genomic_DNA"/>
</dbReference>
<evidence type="ECO:0000313" key="3">
    <source>
        <dbReference type="EMBL" id="CAG2188715.1"/>
    </source>
</evidence>
<dbReference type="Gene3D" id="2.60.40.10">
    <property type="entry name" value="Immunoglobulins"/>
    <property type="match status" value="1"/>
</dbReference>
<name>A0A8S3PXJ6_MYTED</name>
<evidence type="ECO:0000313" key="4">
    <source>
        <dbReference type="Proteomes" id="UP000683360"/>
    </source>
</evidence>
<feature type="compositionally biased region" description="Low complexity" evidence="1">
    <location>
        <begin position="1795"/>
        <end position="1804"/>
    </location>
</feature>